<evidence type="ECO:0000313" key="3">
    <source>
        <dbReference type="EMBL" id="KAF8413228.1"/>
    </source>
</evidence>
<comment type="caution">
    <text evidence="3">The sequence shown here is derived from an EMBL/GenBank/DDBJ whole genome shotgun (WGS) entry which is preliminary data.</text>
</comment>
<dbReference type="EMBL" id="JABCRI010000001">
    <property type="protein sequence ID" value="KAF8413228.1"/>
    <property type="molecule type" value="Genomic_DNA"/>
</dbReference>
<feature type="transmembrane region" description="Helical" evidence="2">
    <location>
        <begin position="96"/>
        <end position="115"/>
    </location>
</feature>
<dbReference type="OrthoDB" id="678088at2759"/>
<keyword evidence="2" id="KW-0812">Transmembrane</keyword>
<keyword evidence="2" id="KW-1133">Transmembrane helix</keyword>
<feature type="transmembrane region" description="Helical" evidence="2">
    <location>
        <begin position="127"/>
        <end position="150"/>
    </location>
</feature>
<proteinExistence type="predicted"/>
<feature type="region of interest" description="Disordered" evidence="1">
    <location>
        <begin position="19"/>
        <end position="82"/>
    </location>
</feature>
<dbReference type="Proteomes" id="UP000655225">
    <property type="component" value="Unassembled WGS sequence"/>
</dbReference>
<organism evidence="3 4">
    <name type="scientific">Tetracentron sinense</name>
    <name type="common">Spur-leaf</name>
    <dbReference type="NCBI Taxonomy" id="13715"/>
    <lineage>
        <taxon>Eukaryota</taxon>
        <taxon>Viridiplantae</taxon>
        <taxon>Streptophyta</taxon>
        <taxon>Embryophyta</taxon>
        <taxon>Tracheophyta</taxon>
        <taxon>Spermatophyta</taxon>
        <taxon>Magnoliopsida</taxon>
        <taxon>Trochodendrales</taxon>
        <taxon>Trochodendraceae</taxon>
        <taxon>Tetracentron</taxon>
    </lineage>
</organism>
<keyword evidence="2" id="KW-0472">Membrane</keyword>
<dbReference type="InterPro" id="IPR021855">
    <property type="entry name" value="PAM68-like"/>
</dbReference>
<evidence type="ECO:0000313" key="4">
    <source>
        <dbReference type="Proteomes" id="UP000655225"/>
    </source>
</evidence>
<dbReference type="PANTHER" id="PTHR34575">
    <property type="entry name" value="PROTEIN PAM68, CHLOROPLASTIC"/>
    <property type="match status" value="1"/>
</dbReference>
<keyword evidence="4" id="KW-1185">Reference proteome</keyword>
<dbReference type="Pfam" id="PF11947">
    <property type="entry name" value="DUF3464"/>
    <property type="match status" value="1"/>
</dbReference>
<protein>
    <submittedName>
        <fullName evidence="3">Uncharacterized protein</fullName>
    </submittedName>
</protein>
<dbReference type="PANTHER" id="PTHR34575:SF6">
    <property type="entry name" value="EXPRESSED PROTEIN"/>
    <property type="match status" value="1"/>
</dbReference>
<evidence type="ECO:0000256" key="1">
    <source>
        <dbReference type="SAM" id="MobiDB-lite"/>
    </source>
</evidence>
<dbReference type="OMA" id="GIFSTSW"/>
<gene>
    <name evidence="3" type="ORF">HHK36_001204</name>
</gene>
<dbReference type="AlphaFoldDB" id="A0A834ZXQ3"/>
<name>A0A834ZXQ3_TETSI</name>
<accession>A0A834ZXQ3</accession>
<evidence type="ECO:0000256" key="2">
    <source>
        <dbReference type="SAM" id="Phobius"/>
    </source>
</evidence>
<feature type="compositionally biased region" description="Polar residues" evidence="1">
    <location>
        <begin position="27"/>
        <end position="40"/>
    </location>
</feature>
<reference evidence="3 4" key="1">
    <citation type="submission" date="2020-04" db="EMBL/GenBank/DDBJ databases">
        <title>Plant Genome Project.</title>
        <authorList>
            <person name="Zhang R.-G."/>
        </authorList>
    </citation>
    <scope>NUCLEOTIDE SEQUENCE [LARGE SCALE GENOMIC DNA]</scope>
    <source>
        <strain evidence="3">YNK0</strain>
        <tissue evidence="3">Leaf</tissue>
    </source>
</reference>
<sequence length="184" mass="20709">METLSSLALPPLYITKASPLRRRSPTLHPTTMNKPSSPTRTWELHAEAKGFGRPAVSKKRKQNDEDITNTTSGRDGDDEDDDKIPSVVFDRMIARILFYVGVPMITGVALLQLFSILKDQHVWDVPLWLPFLTTLIAFGSSALGIAYGTLSTSLDPDKEGSVLGWEEAQQNWPELWKEENERER</sequence>